<reference evidence="2" key="1">
    <citation type="submission" date="2019-12" db="EMBL/GenBank/DDBJ databases">
        <title>Genome sequencing and annotation of Brassica cretica.</title>
        <authorList>
            <person name="Studholme D.J."/>
            <person name="Sarris P.F."/>
        </authorList>
    </citation>
    <scope>NUCLEOTIDE SEQUENCE</scope>
    <source>
        <strain evidence="2">PFS-102/07</strain>
        <tissue evidence="2">Leaf</tissue>
    </source>
</reference>
<comment type="caution">
    <text evidence="2">The sequence shown here is derived from an EMBL/GenBank/DDBJ whole genome shotgun (WGS) entry which is preliminary data.</text>
</comment>
<proteinExistence type="predicted"/>
<name>A0A8S9I043_BRACR</name>
<feature type="compositionally biased region" description="Low complexity" evidence="1">
    <location>
        <begin position="78"/>
        <end position="94"/>
    </location>
</feature>
<accession>A0A8S9I043</accession>
<sequence>MKSTLLEDSQDDIEIDQVSDTIYPITTGVPDPPDDDMIHVEAMEIIAVPSSDFLLSPPPLQIPPIDTDNLPPLNTDQLNNSVSNPLLSPYSNPPKTQLSDPSSSSPPSPVPNQTLHFASSPTKAKFVFGLTAPFAPTFGSYITTQQTAAFNAPAITLPPQFCVPSRPPLTFIPSQMAYLPNQKDHISTDHSIALKEPPPGGTPPPSL</sequence>
<evidence type="ECO:0000256" key="1">
    <source>
        <dbReference type="SAM" id="MobiDB-lite"/>
    </source>
</evidence>
<feature type="region of interest" description="Disordered" evidence="1">
    <location>
        <begin position="187"/>
        <end position="207"/>
    </location>
</feature>
<protein>
    <submittedName>
        <fullName evidence="2">Uncharacterized protein</fullName>
    </submittedName>
</protein>
<dbReference type="EMBL" id="QGKY02001250">
    <property type="protein sequence ID" value="KAF2562682.1"/>
    <property type="molecule type" value="Genomic_DNA"/>
</dbReference>
<feature type="compositionally biased region" description="Pro residues" evidence="1">
    <location>
        <begin position="196"/>
        <end position="207"/>
    </location>
</feature>
<dbReference type="AlphaFoldDB" id="A0A8S9I043"/>
<organism evidence="2">
    <name type="scientific">Brassica cretica</name>
    <name type="common">Mustard</name>
    <dbReference type="NCBI Taxonomy" id="69181"/>
    <lineage>
        <taxon>Eukaryota</taxon>
        <taxon>Viridiplantae</taxon>
        <taxon>Streptophyta</taxon>
        <taxon>Embryophyta</taxon>
        <taxon>Tracheophyta</taxon>
        <taxon>Spermatophyta</taxon>
        <taxon>Magnoliopsida</taxon>
        <taxon>eudicotyledons</taxon>
        <taxon>Gunneridae</taxon>
        <taxon>Pentapetalae</taxon>
        <taxon>rosids</taxon>
        <taxon>malvids</taxon>
        <taxon>Brassicales</taxon>
        <taxon>Brassicaceae</taxon>
        <taxon>Brassiceae</taxon>
        <taxon>Brassica</taxon>
    </lineage>
</organism>
<evidence type="ECO:0000313" key="2">
    <source>
        <dbReference type="EMBL" id="KAF2562682.1"/>
    </source>
</evidence>
<feature type="region of interest" description="Disordered" evidence="1">
    <location>
        <begin position="57"/>
        <end position="116"/>
    </location>
</feature>
<gene>
    <name evidence="2" type="ORF">F2Q70_00016377</name>
</gene>